<dbReference type="GO" id="GO:0051539">
    <property type="term" value="F:4 iron, 4 sulfur cluster binding"/>
    <property type="evidence" value="ECO:0007669"/>
    <property type="project" value="TreeGrafter"/>
</dbReference>
<protein>
    <submittedName>
        <fullName evidence="1">Radical SAM protein</fullName>
    </submittedName>
</protein>
<name>A0A386H0J7_9CLOT</name>
<dbReference type="Gene3D" id="3.80.30.30">
    <property type="match status" value="1"/>
</dbReference>
<accession>A0A386H0J7</accession>
<dbReference type="GO" id="GO:0003913">
    <property type="term" value="F:DNA photolyase activity"/>
    <property type="evidence" value="ECO:0007669"/>
    <property type="project" value="TreeGrafter"/>
</dbReference>
<dbReference type="OrthoDB" id="9783671at2"/>
<dbReference type="InterPro" id="IPR049539">
    <property type="entry name" value="SPL"/>
</dbReference>
<dbReference type="AlphaFoldDB" id="A0A386H0J7"/>
<dbReference type="Gene3D" id="3.40.50.12110">
    <property type="match status" value="1"/>
</dbReference>
<dbReference type="GO" id="GO:0042601">
    <property type="term" value="C:endospore-forming forespore"/>
    <property type="evidence" value="ECO:0007669"/>
    <property type="project" value="TreeGrafter"/>
</dbReference>
<organism evidence="1 2">
    <name type="scientific">Clostridium fermenticellae</name>
    <dbReference type="NCBI Taxonomy" id="2068654"/>
    <lineage>
        <taxon>Bacteria</taxon>
        <taxon>Bacillati</taxon>
        <taxon>Bacillota</taxon>
        <taxon>Clostridia</taxon>
        <taxon>Eubacteriales</taxon>
        <taxon>Clostridiaceae</taxon>
        <taxon>Clostridium</taxon>
    </lineage>
</organism>
<dbReference type="PANTHER" id="PTHR37822">
    <property type="entry name" value="SPORE PHOTOPRODUCT LYASE-RELATED"/>
    <property type="match status" value="1"/>
</dbReference>
<dbReference type="PANTHER" id="PTHR37822:SF2">
    <property type="entry name" value="SPORE PHOTOPRODUCT LYASE"/>
    <property type="match status" value="1"/>
</dbReference>
<dbReference type="GO" id="GO:1904047">
    <property type="term" value="F:S-adenosyl-L-methionine binding"/>
    <property type="evidence" value="ECO:0007669"/>
    <property type="project" value="TreeGrafter"/>
</dbReference>
<gene>
    <name evidence="1" type="ORF">D4Z93_00710</name>
</gene>
<evidence type="ECO:0000313" key="2">
    <source>
        <dbReference type="Proteomes" id="UP000266301"/>
    </source>
</evidence>
<dbReference type="Pfam" id="PF20903">
    <property type="entry name" value="SPL"/>
    <property type="match status" value="1"/>
</dbReference>
<dbReference type="EMBL" id="CP032416">
    <property type="protein sequence ID" value="AYD39158.1"/>
    <property type="molecule type" value="Genomic_DNA"/>
</dbReference>
<proteinExistence type="predicted"/>
<evidence type="ECO:0000313" key="1">
    <source>
        <dbReference type="EMBL" id="AYD39158.1"/>
    </source>
</evidence>
<reference evidence="1 2" key="1">
    <citation type="journal article" date="2019" name="Int. J. Syst. Evol. Microbiol.">
        <title>Clostridium fermenticellae sp. nov., isolated from the mud in a fermentation cellar for the production of the Chinese liquor, baijiu.</title>
        <authorList>
            <person name="Xu P.X."/>
            <person name="Chai L.J."/>
            <person name="Qiu T."/>
            <person name="Zhang X.J."/>
            <person name="Lu Z.M."/>
            <person name="Xiao C."/>
            <person name="Wang S.T."/>
            <person name="Shen C.H."/>
            <person name="Shi J.S."/>
            <person name="Xu Z.H."/>
        </authorList>
    </citation>
    <scope>NUCLEOTIDE SEQUENCE [LARGE SCALE GENOMIC DNA]</scope>
    <source>
        <strain evidence="1 2">JN500901</strain>
    </source>
</reference>
<keyword evidence="2" id="KW-1185">Reference proteome</keyword>
<dbReference type="KEGG" id="cfer:D4Z93_00710"/>
<sequence>MENSDQSLWNCNFSHIYVEKDAVNNVNTKTILRYFKDANKIYIDSYKEIFNRSHQSFNIQKKSINLILAIKKDNFIYKGADVCENFGNKYFYYTSSIMNCIYNCEYCYLKGMYPSANIVIWVNVDDTFKEISEILKQHPMYICISYDTDLLALETVTSFVNMWIDFAKDRDNLKLELRTKSSNFNSIANIKPIKNMIIAWTLSPEYIIERFEKDTPSFKKRISSIKMAIDMGWKVRICFDPLIYVDNWREVYSNYLNELFNLIPAEKIYDISIGVFRISKTYFKNMKKQHRNSYILAYPFEYTDGVYSYREKDKNELVDFVYNLCKKYVNNCKIYV</sequence>
<dbReference type="Proteomes" id="UP000266301">
    <property type="component" value="Chromosome"/>
</dbReference>
<dbReference type="RefSeq" id="WP_119969869.1">
    <property type="nucleotide sequence ID" value="NZ_CP032416.1"/>
</dbReference>